<gene>
    <name evidence="1" type="ORF">BB560_000802</name>
</gene>
<evidence type="ECO:0000313" key="2">
    <source>
        <dbReference type="Proteomes" id="UP000245609"/>
    </source>
</evidence>
<proteinExistence type="predicted"/>
<sequence>MIQHSQTHSVNGRMFSACLITNEKSSVGAKRRPKEMKGSRVYPYKKNNKRNNVVKGNSIGFDQNERYRHFSLTLKPIAYCEESKKTGKKQSNVFRIVDGNTSPMSDPYTKDGDQKIMFDNISEFISY</sequence>
<keyword evidence="2" id="KW-1185">Reference proteome</keyword>
<organism evidence="1 2">
    <name type="scientific">Smittium megazygosporum</name>
    <dbReference type="NCBI Taxonomy" id="133381"/>
    <lineage>
        <taxon>Eukaryota</taxon>
        <taxon>Fungi</taxon>
        <taxon>Fungi incertae sedis</taxon>
        <taxon>Zoopagomycota</taxon>
        <taxon>Kickxellomycotina</taxon>
        <taxon>Harpellomycetes</taxon>
        <taxon>Harpellales</taxon>
        <taxon>Legeriomycetaceae</taxon>
        <taxon>Smittium</taxon>
    </lineage>
</organism>
<comment type="caution">
    <text evidence="1">The sequence shown here is derived from an EMBL/GenBank/DDBJ whole genome shotgun (WGS) entry which is preliminary data.</text>
</comment>
<dbReference type="AlphaFoldDB" id="A0A2T9ZJI8"/>
<name>A0A2T9ZJI8_9FUNG</name>
<protein>
    <submittedName>
        <fullName evidence="1">Uncharacterized protein</fullName>
    </submittedName>
</protein>
<dbReference type="Proteomes" id="UP000245609">
    <property type="component" value="Unassembled WGS sequence"/>
</dbReference>
<evidence type="ECO:0000313" key="1">
    <source>
        <dbReference type="EMBL" id="PVV04687.1"/>
    </source>
</evidence>
<dbReference type="EMBL" id="MBFS01000093">
    <property type="protein sequence ID" value="PVV04687.1"/>
    <property type="molecule type" value="Genomic_DNA"/>
</dbReference>
<accession>A0A2T9ZJI8</accession>
<reference evidence="1 2" key="1">
    <citation type="journal article" date="2018" name="MBio">
        <title>Comparative Genomics Reveals the Core Gene Toolbox for the Fungus-Insect Symbiosis.</title>
        <authorList>
            <person name="Wang Y."/>
            <person name="Stata M."/>
            <person name="Wang W."/>
            <person name="Stajich J.E."/>
            <person name="White M.M."/>
            <person name="Moncalvo J.M."/>
        </authorList>
    </citation>
    <scope>NUCLEOTIDE SEQUENCE [LARGE SCALE GENOMIC DNA]</scope>
    <source>
        <strain evidence="1 2">SC-DP-2</strain>
    </source>
</reference>